<proteinExistence type="predicted"/>
<evidence type="ECO:0000256" key="1">
    <source>
        <dbReference type="SAM" id="Phobius"/>
    </source>
</evidence>
<dbReference type="HOGENOM" id="CLU_1080004_0_0_1"/>
<reference evidence="3" key="1">
    <citation type="submission" date="2011-05" db="EMBL/GenBank/DDBJ databases">
        <authorList>
            <person name="Richards S.R."/>
            <person name="Qu J."/>
            <person name="Jiang H."/>
            <person name="Jhangiani S.N."/>
            <person name="Agravi P."/>
            <person name="Goodspeed R."/>
            <person name="Gross S."/>
            <person name="Mandapat C."/>
            <person name="Jackson L."/>
            <person name="Mathew T."/>
            <person name="Pu L."/>
            <person name="Thornton R."/>
            <person name="Saada N."/>
            <person name="Wilczek-Boney K.B."/>
            <person name="Lee S."/>
            <person name="Kovar C."/>
            <person name="Wu Y."/>
            <person name="Scherer S.E."/>
            <person name="Worley K.C."/>
            <person name="Muzny D.M."/>
            <person name="Gibbs R."/>
        </authorList>
    </citation>
    <scope>NUCLEOTIDE SEQUENCE</scope>
    <source>
        <strain evidence="3">Brora</strain>
    </source>
</reference>
<keyword evidence="1" id="KW-0472">Membrane</keyword>
<keyword evidence="1" id="KW-0812">Transmembrane</keyword>
<feature type="transmembrane region" description="Helical" evidence="1">
    <location>
        <begin position="217"/>
        <end position="239"/>
    </location>
</feature>
<evidence type="ECO:0000313" key="3">
    <source>
        <dbReference type="Proteomes" id="UP000014500"/>
    </source>
</evidence>
<dbReference type="Proteomes" id="UP000014500">
    <property type="component" value="Unassembled WGS sequence"/>
</dbReference>
<accession>T1JFV3</accession>
<name>T1JFV3_STRMM</name>
<protein>
    <submittedName>
        <fullName evidence="2">Uncharacterized protein</fullName>
    </submittedName>
</protein>
<dbReference type="EMBL" id="JH432185">
    <property type="status" value="NOT_ANNOTATED_CDS"/>
    <property type="molecule type" value="Genomic_DNA"/>
</dbReference>
<sequence length="258" mass="28229">MKKNKNASSDTTGEASLIGLQMEPHSITCAVRTQLGRKILSGWDRCPVESGVRTKVICPDYTGNSCNGHLHTSYLCGPDIAPTGNLSSPDTMGWARTQSCKNTCAVRAKIGLSGLSSARNNSVCPVSGPERCPDCTGFLEWPEIGWVRVQPIVSGLDRCPVSSVANSLKPDSAWGTSKFRQNPLTLKVKITKNYIPNHSVHWRILAERLYQARNSRWCHIVAGLFEMIMGATGLVGMLLKYRTPNLSLVNICSCIYQC</sequence>
<keyword evidence="3" id="KW-1185">Reference proteome</keyword>
<reference evidence="2" key="2">
    <citation type="submission" date="2015-02" db="UniProtKB">
        <authorList>
            <consortium name="EnsemblMetazoa"/>
        </authorList>
    </citation>
    <scope>IDENTIFICATION</scope>
</reference>
<dbReference type="EnsemblMetazoa" id="SMAR012718-RA">
    <property type="protein sequence ID" value="SMAR012718-PA"/>
    <property type="gene ID" value="SMAR012718"/>
</dbReference>
<evidence type="ECO:0000313" key="2">
    <source>
        <dbReference type="EnsemblMetazoa" id="SMAR012718-PA"/>
    </source>
</evidence>
<keyword evidence="1" id="KW-1133">Transmembrane helix</keyword>
<dbReference type="AlphaFoldDB" id="T1JFV3"/>
<organism evidence="2 3">
    <name type="scientific">Strigamia maritima</name>
    <name type="common">European centipede</name>
    <name type="synonym">Geophilus maritimus</name>
    <dbReference type="NCBI Taxonomy" id="126957"/>
    <lineage>
        <taxon>Eukaryota</taxon>
        <taxon>Metazoa</taxon>
        <taxon>Ecdysozoa</taxon>
        <taxon>Arthropoda</taxon>
        <taxon>Myriapoda</taxon>
        <taxon>Chilopoda</taxon>
        <taxon>Pleurostigmophora</taxon>
        <taxon>Geophilomorpha</taxon>
        <taxon>Linotaeniidae</taxon>
        <taxon>Strigamia</taxon>
    </lineage>
</organism>